<evidence type="ECO:0008006" key="5">
    <source>
        <dbReference type="Google" id="ProtNLM"/>
    </source>
</evidence>
<protein>
    <recommendedName>
        <fullName evidence="5">Peptidase S74 domain-containing protein</fullName>
    </recommendedName>
</protein>
<dbReference type="EMBL" id="MKVH01000021">
    <property type="protein sequence ID" value="OJX57725.1"/>
    <property type="molecule type" value="Genomic_DNA"/>
</dbReference>
<dbReference type="Gene3D" id="2.60.450.20">
    <property type="match status" value="1"/>
</dbReference>
<evidence type="ECO:0000313" key="4">
    <source>
        <dbReference type="Proteomes" id="UP000184233"/>
    </source>
</evidence>
<accession>A0A1M3KZF3</accession>
<name>A0A1M3KZF3_9BACT</name>
<dbReference type="InterPro" id="IPR045571">
    <property type="entry name" value="DUF5907"/>
</dbReference>
<organism evidence="3 4">
    <name type="scientific">Candidatus Kapaibacterium thiocyanatum</name>
    <dbReference type="NCBI Taxonomy" id="1895771"/>
    <lineage>
        <taxon>Bacteria</taxon>
        <taxon>Pseudomonadati</taxon>
        <taxon>Candidatus Kapaibacteriota</taxon>
        <taxon>Candidatus Kapaibacteriia</taxon>
        <taxon>Candidatus Kapaibacteriales</taxon>
        <taxon>Candidatus Kapaibacteriaceae</taxon>
        <taxon>Candidatus Kapaibacterium</taxon>
    </lineage>
</organism>
<dbReference type="Proteomes" id="UP000184233">
    <property type="component" value="Unassembled WGS sequence"/>
</dbReference>
<reference evidence="3 4" key="1">
    <citation type="submission" date="2016-09" db="EMBL/GenBank/DDBJ databases">
        <title>Genome-resolved meta-omics ties microbial dynamics to process performance in biotechnology for thiocyanate degradation.</title>
        <authorList>
            <person name="Kantor R.S."/>
            <person name="Huddy R.J."/>
            <person name="Iyer R."/>
            <person name="Thomas B.C."/>
            <person name="Brown C.T."/>
            <person name="Anantharaman K."/>
            <person name="Tringe S."/>
            <person name="Hettich R.L."/>
            <person name="Harrison S.T."/>
            <person name="Banfield J.F."/>
        </authorList>
    </citation>
    <scope>NUCLEOTIDE SEQUENCE [LARGE SCALE GENOMIC DNA]</scope>
    <source>
        <strain evidence="3">59-99</strain>
    </source>
</reference>
<evidence type="ECO:0000313" key="3">
    <source>
        <dbReference type="EMBL" id="OJX57725.1"/>
    </source>
</evidence>
<keyword evidence="2" id="KW-0732">Signal</keyword>
<feature type="compositionally biased region" description="Polar residues" evidence="1">
    <location>
        <begin position="1353"/>
        <end position="1362"/>
    </location>
</feature>
<sequence>MTAAAIGLLLFTSVTAFAQNTPRTIRYQGLLTSIYNDPLPGGRYAVTFSLYRESSGGTPFWTETHTLSVVNGGCEAILGSINPLIAPFTEQYYLGIAIADGTEAEPRLALTTVVSALHASVADTAMSIRSTTTGVVRSVNGREGDVVVRGAGGTTVTTSNDGIVVSSPAGGIASVTASDPSLTLSPVAAETTDVTVASGGVTTAKLADGSVTAAKLADGNVTTSKLADGSVTTAKLADGAGTTPKLADGSVTTTKLADDGVTTVKLADSSITTRKLADGSVTIAKLADGSVTTAKLADGSVTAAKLADGSVMTSKLADGSVTTPKLVDRAATTRTFADGSVTTEKLSPTVGISGTYGDSMHVAVVDIDDKGRVIRVEERLIAGTEPGGAAGGDLTGTYPNPSIRDGAIVTKHFPDGAVVTVKIADGAVTTAKLATGAVTTLKIEDGSVTTAKLADGAVTTVKIADNTVTSRKMSPSGVIAGAYTDSMQVRRLTVDASGRITRVDTLTIRGVTPGGPAGGDLAGTYPNPQIAPGAITTSKLADGAVTTAKLADGNVTTTKLADSSVTMPKIADGNVTTPKIADGNATTSKIADGNVTTSKIADGAVTTEKLADSSVTTPKLADGSVTTPKIADGAVTTPKMAPTGVVPGTYADSTHVARITVDRSGRITSAQPVLITNVEPGGPAGGDLTGTYPNPQIAPNAVTTAKLANGSVTASKLAPGSVTTQKIQDDAVTSQKLSPTGVVPSTYGDSTHVGHIAVDATGRITSAQPVLIRSVEPGGPAGGDLTSTYPNPQLRDGIVGTPDIADGAVTAAKLADGSVTTAKLADGSVTTAKLADGSVTTAKLADGSVTTAKLADGSVMTAKLRDSSVTTPILADDAVTSQKMLPTGVLSGTYGDSLRTGQVTIDRAGRITQAQNVTIRGVEPGGPAGGDLAGTYPNPALATTAGNNIVTAINASSSVLDIAHGGTNANTRSGALNNLLPAQAGHAGEFLSTNGTDVLWKSVGDTVGTSAAFTGQVAAYWPTTKSVSPTSAVWDSAGSYLSIGTGARLLKAPISVNGQAAKLALRSSGGSMTGYSSNDVHTRLVTASDAITVSYGHLQNGLFSPTMRVSGMASGAEPRLRIYGTASDSTLAGRAQAHLDLHSTNVSDPTAGQRIRFHQSNQYWGTLNYAASSTMGNGTFTTMSLNVIYNVIENQGALILAGTPANTSIAPVAGGFMLRTNGTTNKLQISENGGAFFDLFTNDTYMRLGPPVPDTVMDRSNYLFNINFQPMAGAGYSAGINSISTGVGDVDATGLTLEAIPSGTGRAVAMQINGGDVYFYGGSTLPSLNIGNSRVFSGSNTQSPGQIRLGPTGASTLNTGNTMAGRKVGGRAANNGTNYIGQNILNNSPMLTTNAIAIGTDIAPLDSTANHVTSVLIGAGVSPRGSGPRNTFVGAGSGGDSSSSTGHNDGVGIGARAAAGMRFANSYVALGTDALRTAQRATSTTAVGDSAGVDLLLGAENTYLGAYSGSGHTGGDRNTFIGARTTTTTPNLTGSMAIGWKAQVDTNNAIVLGSIAGVNGATSNTNVGIGVTRPRARLHVNGPVRLGTGSVIAPSIFRQTSTVDAPNVVSRGHVLVNVAAPGAQVGQRVLLSPSADLPDGIMVTARVSAADVVTIEFKNVFNAPADPPQVDFFITVM</sequence>
<feature type="region of interest" description="Disordered" evidence="1">
    <location>
        <begin position="1426"/>
        <end position="1448"/>
    </location>
</feature>
<evidence type="ECO:0000256" key="2">
    <source>
        <dbReference type="SAM" id="SignalP"/>
    </source>
</evidence>
<dbReference type="Pfam" id="PF19264">
    <property type="entry name" value="DUF5907"/>
    <property type="match status" value="4"/>
</dbReference>
<evidence type="ECO:0000256" key="1">
    <source>
        <dbReference type="SAM" id="MobiDB-lite"/>
    </source>
</evidence>
<gene>
    <name evidence="3" type="ORF">BGO89_07065</name>
</gene>
<feature type="chain" id="PRO_5012544504" description="Peptidase S74 domain-containing protein" evidence="2">
    <location>
        <begin position="19"/>
        <end position="1677"/>
    </location>
</feature>
<dbReference type="STRING" id="1895771.BGO89_07065"/>
<proteinExistence type="predicted"/>
<feature type="region of interest" description="Disordered" evidence="1">
    <location>
        <begin position="1341"/>
        <end position="1369"/>
    </location>
</feature>
<dbReference type="InterPro" id="IPR047002">
    <property type="entry name" value="Tcp10_C_sf"/>
</dbReference>
<comment type="caution">
    <text evidence="3">The sequence shown here is derived from an EMBL/GenBank/DDBJ whole genome shotgun (WGS) entry which is preliminary data.</text>
</comment>
<feature type="signal peptide" evidence="2">
    <location>
        <begin position="1"/>
        <end position="18"/>
    </location>
</feature>